<proteinExistence type="predicted"/>
<feature type="transmembrane region" description="Helical" evidence="1">
    <location>
        <begin position="43"/>
        <end position="66"/>
    </location>
</feature>
<protein>
    <submittedName>
        <fullName evidence="2">Uncharacterized protein</fullName>
    </submittedName>
</protein>
<keyword evidence="1" id="KW-0812">Transmembrane</keyword>
<comment type="caution">
    <text evidence="2">The sequence shown here is derived from an EMBL/GenBank/DDBJ whole genome shotgun (WGS) entry which is preliminary data.</text>
</comment>
<dbReference type="EMBL" id="BAAATZ010000043">
    <property type="protein sequence ID" value="GAA2738634.1"/>
    <property type="molecule type" value="Genomic_DNA"/>
</dbReference>
<evidence type="ECO:0000313" key="3">
    <source>
        <dbReference type="Proteomes" id="UP001501842"/>
    </source>
</evidence>
<keyword evidence="1" id="KW-1133">Transmembrane helix</keyword>
<dbReference type="RefSeq" id="WP_344458254.1">
    <property type="nucleotide sequence ID" value="NZ_BAAATZ010000043.1"/>
</dbReference>
<sequence>MPSLLDELYKTKLQLIAVVSLVSGITLLLLAHWSTTASSAPTWLAVLPVSEIGSTLFGTGLLAVFFEYMDRKHGDERTDQRIRVAIRTEAPAIRKAVFDSLAFTPEGLKDITSPDILDRIATNALGLRLGDNQLASDLYADLRAQVVRSPERWHDVHVTVDLAPWTSGPAAGRGSMFVATIRWEYRTIPAKSAMRFVCVSDVQEYRELLRDPAVDAAWYFGRTAPIPAASREAFEVVQLSVNGKARTIRRSERQDEQSYSANLGTTNMDGKPVTVAYTYRLLVQRHGHVLYLDLPRPAKGLKATLNYGEAGIRRVNTLDFIASAESSRVENSPADVPSSSVSIGFDGWVFPRSGVAFVWVLEEELVSYAERQLPS</sequence>
<keyword evidence="1" id="KW-0472">Membrane</keyword>
<name>A0ABP6HAY0_9ACTN</name>
<evidence type="ECO:0000313" key="2">
    <source>
        <dbReference type="EMBL" id="GAA2738634.1"/>
    </source>
</evidence>
<accession>A0ABP6HAY0</accession>
<reference evidence="3" key="1">
    <citation type="journal article" date="2019" name="Int. J. Syst. Evol. Microbiol.">
        <title>The Global Catalogue of Microorganisms (GCM) 10K type strain sequencing project: providing services to taxonomists for standard genome sequencing and annotation.</title>
        <authorList>
            <consortium name="The Broad Institute Genomics Platform"/>
            <consortium name="The Broad Institute Genome Sequencing Center for Infectious Disease"/>
            <person name="Wu L."/>
            <person name="Ma J."/>
        </authorList>
    </citation>
    <scope>NUCLEOTIDE SEQUENCE [LARGE SCALE GENOMIC DNA]</scope>
    <source>
        <strain evidence="3">JCM 8201</strain>
    </source>
</reference>
<gene>
    <name evidence="2" type="ORF">GCM10010439_73330</name>
</gene>
<dbReference type="Proteomes" id="UP001501842">
    <property type="component" value="Unassembled WGS sequence"/>
</dbReference>
<feature type="transmembrane region" description="Helical" evidence="1">
    <location>
        <begin position="12"/>
        <end position="31"/>
    </location>
</feature>
<keyword evidence="3" id="KW-1185">Reference proteome</keyword>
<evidence type="ECO:0000256" key="1">
    <source>
        <dbReference type="SAM" id="Phobius"/>
    </source>
</evidence>
<organism evidence="2 3">
    <name type="scientific">Actinocorallia aurantiaca</name>
    <dbReference type="NCBI Taxonomy" id="46204"/>
    <lineage>
        <taxon>Bacteria</taxon>
        <taxon>Bacillati</taxon>
        <taxon>Actinomycetota</taxon>
        <taxon>Actinomycetes</taxon>
        <taxon>Streptosporangiales</taxon>
        <taxon>Thermomonosporaceae</taxon>
        <taxon>Actinocorallia</taxon>
    </lineage>
</organism>